<keyword evidence="6" id="KW-1185">Reference proteome</keyword>
<dbReference type="PANTHER" id="PTHR32308">
    <property type="entry name" value="LYASE BETA SUBUNIT, PUTATIVE (AFU_ORTHOLOGUE AFUA_4G13030)-RELATED"/>
    <property type="match status" value="1"/>
</dbReference>
<dbReference type="InterPro" id="IPR011206">
    <property type="entry name" value="Citrate_lyase_beta/mcl1/mcl2"/>
</dbReference>
<keyword evidence="2" id="KW-0479">Metal-binding</keyword>
<dbReference type="Proteomes" id="UP001599542">
    <property type="component" value="Unassembled WGS sequence"/>
</dbReference>
<dbReference type="Pfam" id="PF03328">
    <property type="entry name" value="HpcH_HpaI"/>
    <property type="match status" value="1"/>
</dbReference>
<organism evidence="5 6">
    <name type="scientific">Kitasatospora phosalacinea</name>
    <dbReference type="NCBI Taxonomy" id="2065"/>
    <lineage>
        <taxon>Bacteria</taxon>
        <taxon>Bacillati</taxon>
        <taxon>Actinomycetota</taxon>
        <taxon>Actinomycetes</taxon>
        <taxon>Kitasatosporales</taxon>
        <taxon>Streptomycetaceae</taxon>
        <taxon>Kitasatospora</taxon>
    </lineage>
</organism>
<reference evidence="5 6" key="1">
    <citation type="submission" date="2024-09" db="EMBL/GenBank/DDBJ databases">
        <title>The Natural Products Discovery Center: Release of the First 8490 Sequenced Strains for Exploring Actinobacteria Biosynthetic Diversity.</title>
        <authorList>
            <person name="Kalkreuter E."/>
            <person name="Kautsar S.A."/>
            <person name="Yang D."/>
            <person name="Bader C.D."/>
            <person name="Teijaro C.N."/>
            <person name="Fluegel L."/>
            <person name="Davis C.M."/>
            <person name="Simpson J.R."/>
            <person name="Lauterbach L."/>
            <person name="Steele A.D."/>
            <person name="Gui C."/>
            <person name="Meng S."/>
            <person name="Li G."/>
            <person name="Viehrig K."/>
            <person name="Ye F."/>
            <person name="Su P."/>
            <person name="Kiefer A.F."/>
            <person name="Nichols A."/>
            <person name="Cepeda A.J."/>
            <person name="Yan W."/>
            <person name="Fan B."/>
            <person name="Jiang Y."/>
            <person name="Adhikari A."/>
            <person name="Zheng C.-J."/>
            <person name="Schuster L."/>
            <person name="Cowan T.M."/>
            <person name="Smanski M.J."/>
            <person name="Chevrette M.G."/>
            <person name="De Carvalho L.P.S."/>
            <person name="Shen B."/>
        </authorList>
    </citation>
    <scope>NUCLEOTIDE SEQUENCE [LARGE SCALE GENOMIC DNA]</scope>
    <source>
        <strain evidence="5 6">NPDC058753</strain>
    </source>
</reference>
<feature type="domain" description="HpcH/HpaI aldolase/citrate lyase" evidence="4">
    <location>
        <begin position="1"/>
        <end position="218"/>
    </location>
</feature>
<evidence type="ECO:0000313" key="6">
    <source>
        <dbReference type="Proteomes" id="UP001599542"/>
    </source>
</evidence>
<dbReference type="InterPro" id="IPR015813">
    <property type="entry name" value="Pyrv/PenolPyrv_kinase-like_dom"/>
</dbReference>
<comment type="cofactor">
    <cofactor evidence="1">
        <name>Mg(2+)</name>
        <dbReference type="ChEBI" id="CHEBI:18420"/>
    </cofactor>
</comment>
<dbReference type="RefSeq" id="WP_380318234.1">
    <property type="nucleotide sequence ID" value="NZ_JBHYPW010000006.1"/>
</dbReference>
<protein>
    <submittedName>
        <fullName evidence="5">HpcH/HpaI aldolase/citrate lyase family protein</fullName>
    </submittedName>
</protein>
<dbReference type="EMBL" id="JBHYPX010000060">
    <property type="protein sequence ID" value="MFE1355444.1"/>
    <property type="molecule type" value="Genomic_DNA"/>
</dbReference>
<dbReference type="PANTHER" id="PTHR32308:SF0">
    <property type="entry name" value="HPCH_HPAI ALDOLASE_CITRATE LYASE DOMAIN-CONTAINING PROTEIN"/>
    <property type="match status" value="1"/>
</dbReference>
<dbReference type="PIRSF" id="PIRSF015582">
    <property type="entry name" value="Cit_lyase_B"/>
    <property type="match status" value="1"/>
</dbReference>
<keyword evidence="5" id="KW-0456">Lyase</keyword>
<dbReference type="Gene3D" id="3.20.20.60">
    <property type="entry name" value="Phosphoenolpyruvate-binding domains"/>
    <property type="match status" value="1"/>
</dbReference>
<dbReference type="InterPro" id="IPR005000">
    <property type="entry name" value="Aldolase/citrate-lyase_domain"/>
</dbReference>
<proteinExistence type="predicted"/>
<evidence type="ECO:0000313" key="5">
    <source>
        <dbReference type="EMBL" id="MFE1355444.1"/>
    </source>
</evidence>
<dbReference type="InterPro" id="IPR040442">
    <property type="entry name" value="Pyrv_kinase-like_dom_sf"/>
</dbReference>
<evidence type="ECO:0000256" key="3">
    <source>
        <dbReference type="ARBA" id="ARBA00022842"/>
    </source>
</evidence>
<evidence type="ECO:0000256" key="1">
    <source>
        <dbReference type="ARBA" id="ARBA00001946"/>
    </source>
</evidence>
<sequence length="280" mass="30524">MLSVPGIRERFMDKAEHVPADALLFDLEDSVADRDKAAARALVARRLPELPKHGRLLYVRPNGLDTGLLEQDLDAVVGPALDGVHLPKVHGPEELRAADHYLTFLERVRGLEPGRIRIIAWIESAEGLTRVEETCRAVPRLAAVSLGAEDYTASMGIQRTREARELEYPRARLAAAAAAAGIGAMDGPESDYRDTELFTAQARHARALGFRGKYCIHPDQVALANREFAPQPAEVEQARRVVEAYRAGERAGLGAVGLDGAMVDRPVYLRAVALLERAAG</sequence>
<accession>A0ABW6GS87</accession>
<name>A0ABW6GS87_9ACTN</name>
<evidence type="ECO:0000256" key="2">
    <source>
        <dbReference type="ARBA" id="ARBA00022723"/>
    </source>
</evidence>
<keyword evidence="3" id="KW-0460">Magnesium</keyword>
<gene>
    <name evidence="5" type="ORF">ACFW6T_25980</name>
</gene>
<comment type="caution">
    <text evidence="5">The sequence shown here is derived from an EMBL/GenBank/DDBJ whole genome shotgun (WGS) entry which is preliminary data.</text>
</comment>
<dbReference type="SUPFAM" id="SSF51621">
    <property type="entry name" value="Phosphoenolpyruvate/pyruvate domain"/>
    <property type="match status" value="1"/>
</dbReference>
<dbReference type="GO" id="GO:0016829">
    <property type="term" value="F:lyase activity"/>
    <property type="evidence" value="ECO:0007669"/>
    <property type="project" value="UniProtKB-KW"/>
</dbReference>
<evidence type="ECO:0000259" key="4">
    <source>
        <dbReference type="Pfam" id="PF03328"/>
    </source>
</evidence>